<keyword evidence="2" id="KW-1185">Reference proteome</keyword>
<accession>A0A7I9XTM1</accession>
<reference evidence="1 2" key="1">
    <citation type="journal article" date="2019" name="Emerg. Microbes Infect.">
        <title>Comprehensive subspecies identification of 175 nontuberculous mycobacteria species based on 7547 genomic profiles.</title>
        <authorList>
            <person name="Matsumoto Y."/>
            <person name="Kinjo T."/>
            <person name="Motooka D."/>
            <person name="Nabeya D."/>
            <person name="Jung N."/>
            <person name="Uechi K."/>
            <person name="Horii T."/>
            <person name="Iida T."/>
            <person name="Fujita J."/>
            <person name="Nakamura S."/>
        </authorList>
    </citation>
    <scope>NUCLEOTIDE SEQUENCE [LARGE SCALE GENOMIC DNA]</scope>
    <source>
        <strain evidence="1 2">JCM 17322</strain>
    </source>
</reference>
<dbReference type="RefSeq" id="WP_163754146.1">
    <property type="nucleotide sequence ID" value="NZ_BLKW01000002.1"/>
</dbReference>
<sequence>MPALLAFDPAELRWRASRCEALAAEVGSCGETPPGQLPTGQPSAAAAHTARLAAHHATTAMADWLRAAASGVSG</sequence>
<gene>
    <name evidence="1" type="ORF">MBOT_06400</name>
</gene>
<protein>
    <submittedName>
        <fullName evidence="1">Uncharacterized protein</fullName>
    </submittedName>
</protein>
<dbReference type="AlphaFoldDB" id="A0A7I9XTM1"/>
<name>A0A7I9XTM1_9MYCO</name>
<evidence type="ECO:0000313" key="2">
    <source>
        <dbReference type="Proteomes" id="UP000465361"/>
    </source>
</evidence>
<evidence type="ECO:0000313" key="1">
    <source>
        <dbReference type="EMBL" id="GFG73275.1"/>
    </source>
</evidence>
<proteinExistence type="predicted"/>
<comment type="caution">
    <text evidence="1">The sequence shown here is derived from an EMBL/GenBank/DDBJ whole genome shotgun (WGS) entry which is preliminary data.</text>
</comment>
<dbReference type="EMBL" id="BLKW01000002">
    <property type="protein sequence ID" value="GFG73275.1"/>
    <property type="molecule type" value="Genomic_DNA"/>
</dbReference>
<dbReference type="Proteomes" id="UP000465361">
    <property type="component" value="Unassembled WGS sequence"/>
</dbReference>
<organism evidence="1 2">
    <name type="scientific">Mycobacterium botniense</name>
    <dbReference type="NCBI Taxonomy" id="84962"/>
    <lineage>
        <taxon>Bacteria</taxon>
        <taxon>Bacillati</taxon>
        <taxon>Actinomycetota</taxon>
        <taxon>Actinomycetes</taxon>
        <taxon>Mycobacteriales</taxon>
        <taxon>Mycobacteriaceae</taxon>
        <taxon>Mycobacterium</taxon>
    </lineage>
</organism>